<dbReference type="KEGG" id="tva:4737866"/>
<dbReference type="RefSeq" id="XP_001293353.1">
    <property type="nucleotide sequence ID" value="XM_001293352.1"/>
</dbReference>
<dbReference type="EMBL" id="DS118762">
    <property type="protein sequence ID" value="EAX80423.1"/>
    <property type="molecule type" value="Genomic_DNA"/>
</dbReference>
<feature type="non-terminal residue" evidence="1">
    <location>
        <position position="283"/>
    </location>
</feature>
<dbReference type="AlphaFoldDB" id="A2GQZ3"/>
<protein>
    <submittedName>
        <fullName evidence="1">Uncharacterized protein</fullName>
    </submittedName>
</protein>
<keyword evidence="2" id="KW-1185">Reference proteome</keyword>
<reference evidence="1" key="1">
    <citation type="submission" date="2006-10" db="EMBL/GenBank/DDBJ databases">
        <authorList>
            <person name="Amadeo P."/>
            <person name="Zhao Q."/>
            <person name="Wortman J."/>
            <person name="Fraser-Liggett C."/>
            <person name="Carlton J."/>
        </authorList>
    </citation>
    <scope>NUCLEOTIDE SEQUENCE</scope>
    <source>
        <strain evidence="1">G3</strain>
    </source>
</reference>
<accession>A2GQZ3</accession>
<dbReference type="InParanoid" id="A2GQZ3"/>
<organism evidence="1 2">
    <name type="scientific">Trichomonas vaginalis (strain ATCC PRA-98 / G3)</name>
    <dbReference type="NCBI Taxonomy" id="412133"/>
    <lineage>
        <taxon>Eukaryota</taxon>
        <taxon>Metamonada</taxon>
        <taxon>Parabasalia</taxon>
        <taxon>Trichomonadida</taxon>
        <taxon>Trichomonadidae</taxon>
        <taxon>Trichomonas</taxon>
    </lineage>
</organism>
<sequence>MKRSSSQGPTGLKGDNFDEDEAFDSLDEQLLDLTLSPVPNKISSRKPRKLPKMQNFIDMQDVLPLTPLEKLPTTIPTIPKTSFAPEDIIFRTNMYLETQIRQVMFEVTRYIQSAMNYEPQFDTFVESFVKKIKIEIENELKLPLLKIATCFRKVFDSSELIPFKILMASANFVDNNTSYEERTLVLQNLNKKIDQRSKIYQECCLQLQDTIKELNKQRKSFYKDLKGRIAQSKQRKEAINLLESQIIDLDHDIEMTRKKTERIKVAPTHNITMLTEHENEEFN</sequence>
<evidence type="ECO:0000313" key="1">
    <source>
        <dbReference type="EMBL" id="EAX80423.1"/>
    </source>
</evidence>
<reference evidence="1" key="2">
    <citation type="journal article" date="2007" name="Science">
        <title>Draft genome sequence of the sexually transmitted pathogen Trichomonas vaginalis.</title>
        <authorList>
            <person name="Carlton J.M."/>
            <person name="Hirt R.P."/>
            <person name="Silva J.C."/>
            <person name="Delcher A.L."/>
            <person name="Schatz M."/>
            <person name="Zhao Q."/>
            <person name="Wortman J.R."/>
            <person name="Bidwell S.L."/>
            <person name="Alsmark U.C.M."/>
            <person name="Besteiro S."/>
            <person name="Sicheritz-Ponten T."/>
            <person name="Noel C.J."/>
            <person name="Dacks J.B."/>
            <person name="Foster P.G."/>
            <person name="Simillion C."/>
            <person name="Van de Peer Y."/>
            <person name="Miranda-Saavedra D."/>
            <person name="Barton G.J."/>
            <person name="Westrop G.D."/>
            <person name="Mueller S."/>
            <person name="Dessi D."/>
            <person name="Fiori P.L."/>
            <person name="Ren Q."/>
            <person name="Paulsen I."/>
            <person name="Zhang H."/>
            <person name="Bastida-Corcuera F.D."/>
            <person name="Simoes-Barbosa A."/>
            <person name="Brown M.T."/>
            <person name="Hayes R.D."/>
            <person name="Mukherjee M."/>
            <person name="Okumura C.Y."/>
            <person name="Schneider R."/>
            <person name="Smith A.J."/>
            <person name="Vanacova S."/>
            <person name="Villalvazo M."/>
            <person name="Haas B.J."/>
            <person name="Pertea M."/>
            <person name="Feldblyum T.V."/>
            <person name="Utterback T.R."/>
            <person name="Shu C.L."/>
            <person name="Osoegawa K."/>
            <person name="de Jong P.J."/>
            <person name="Hrdy I."/>
            <person name="Horvathova L."/>
            <person name="Zubacova Z."/>
            <person name="Dolezal P."/>
            <person name="Malik S.B."/>
            <person name="Logsdon J.M. Jr."/>
            <person name="Henze K."/>
            <person name="Gupta A."/>
            <person name="Wang C.C."/>
            <person name="Dunne R.L."/>
            <person name="Upcroft J.A."/>
            <person name="Upcroft P."/>
            <person name="White O."/>
            <person name="Salzberg S.L."/>
            <person name="Tang P."/>
            <person name="Chiu C.-H."/>
            <person name="Lee Y.-S."/>
            <person name="Embley T.M."/>
            <person name="Coombs G.H."/>
            <person name="Mottram J.C."/>
            <person name="Tachezy J."/>
            <person name="Fraser-Liggett C.M."/>
            <person name="Johnson P.J."/>
        </authorList>
    </citation>
    <scope>NUCLEOTIDE SEQUENCE [LARGE SCALE GENOMIC DNA]</scope>
    <source>
        <strain evidence="1">G3</strain>
    </source>
</reference>
<dbReference type="Proteomes" id="UP000001542">
    <property type="component" value="Unassembled WGS sequence"/>
</dbReference>
<dbReference type="VEuPathDB" id="TrichDB:TVAG_158480"/>
<gene>
    <name evidence="1" type="ORF">TVAG_158480</name>
</gene>
<evidence type="ECO:0000313" key="2">
    <source>
        <dbReference type="Proteomes" id="UP000001542"/>
    </source>
</evidence>
<dbReference type="SMR" id="A2GQZ3"/>
<name>A2GQZ3_TRIV3</name>
<dbReference type="VEuPathDB" id="TrichDB:TVAGG3_0773140"/>
<proteinExistence type="predicted"/>